<dbReference type="Proteomes" id="UP000048926">
    <property type="component" value="Unassembled WGS sequence"/>
</dbReference>
<reference evidence="3" key="1">
    <citation type="submission" date="2015-07" db="EMBL/GenBank/DDBJ databases">
        <authorList>
            <person name="Rodrigo-Torres Lidia"/>
            <person name="Arahal R.David."/>
        </authorList>
    </citation>
    <scope>NUCLEOTIDE SEQUENCE [LARGE SCALE GENOMIC DNA]</scope>
    <source>
        <strain evidence="3">CECT 4801</strain>
    </source>
</reference>
<keyword evidence="1" id="KW-0472">Membrane</keyword>
<keyword evidence="1" id="KW-1133">Transmembrane helix</keyword>
<keyword evidence="3" id="KW-1185">Reference proteome</keyword>
<proteinExistence type="predicted"/>
<evidence type="ECO:0000256" key="1">
    <source>
        <dbReference type="SAM" id="Phobius"/>
    </source>
</evidence>
<keyword evidence="1" id="KW-0812">Transmembrane</keyword>
<dbReference type="OrthoDB" id="7875307at2"/>
<sequence>MAQSMRQTASNQYENADQLNRTIAQDAQTDQELESQVPPVSRYGTIWRVAAVIILLLALLTSVVFLA</sequence>
<name>A0A0M6Y5D2_9HYPH</name>
<protein>
    <submittedName>
        <fullName evidence="2">Uncharacterized protein</fullName>
    </submittedName>
</protein>
<dbReference type="RefSeq" id="WP_145903675.1">
    <property type="nucleotide sequence ID" value="NZ_CXST01000002.1"/>
</dbReference>
<gene>
    <name evidence="2" type="ORF">LAL4801_03335</name>
</gene>
<feature type="transmembrane region" description="Helical" evidence="1">
    <location>
        <begin position="46"/>
        <end position="66"/>
    </location>
</feature>
<evidence type="ECO:0000313" key="2">
    <source>
        <dbReference type="EMBL" id="CTQ44888.1"/>
    </source>
</evidence>
<evidence type="ECO:0000313" key="3">
    <source>
        <dbReference type="Proteomes" id="UP000048926"/>
    </source>
</evidence>
<accession>A0A0M6Y5D2</accession>
<organism evidence="2 3">
    <name type="scientific">Roseibium aggregatum</name>
    <dbReference type="NCBI Taxonomy" id="187304"/>
    <lineage>
        <taxon>Bacteria</taxon>
        <taxon>Pseudomonadati</taxon>
        <taxon>Pseudomonadota</taxon>
        <taxon>Alphaproteobacteria</taxon>
        <taxon>Hyphomicrobiales</taxon>
        <taxon>Stappiaceae</taxon>
        <taxon>Roseibium</taxon>
    </lineage>
</organism>
<dbReference type="AlphaFoldDB" id="A0A0M6Y5D2"/>
<dbReference type="EMBL" id="CXST01000002">
    <property type="protein sequence ID" value="CTQ44888.1"/>
    <property type="molecule type" value="Genomic_DNA"/>
</dbReference>